<organism evidence="5 6">
    <name type="scientific">Coccidioides posadasii RMSCC 3488</name>
    <dbReference type="NCBI Taxonomy" id="454284"/>
    <lineage>
        <taxon>Eukaryota</taxon>
        <taxon>Fungi</taxon>
        <taxon>Dikarya</taxon>
        <taxon>Ascomycota</taxon>
        <taxon>Pezizomycotina</taxon>
        <taxon>Eurotiomycetes</taxon>
        <taxon>Eurotiomycetidae</taxon>
        <taxon>Onygenales</taxon>
        <taxon>Onygenaceae</taxon>
        <taxon>Coccidioides</taxon>
    </lineage>
</organism>
<feature type="domain" description="RSE1/DDB1/CPSF1 second beta-propeller" evidence="4">
    <location>
        <begin position="568"/>
        <end position="797"/>
    </location>
</feature>
<dbReference type="VEuPathDB" id="FungiDB:CPAG_06835"/>
<name>A0A0J6FNL1_COCPO</name>
<evidence type="ECO:0000313" key="6">
    <source>
        <dbReference type="Proteomes" id="UP000054567"/>
    </source>
</evidence>
<sequence length="1312" mass="145778">MSLQTTYLVNGEWATRRVDIGEILARNREINIPGENRTSRVPATGLLSRTLVHGPAIQWVLPARIRHQNRNDVVFVGDNFIQIKELVLSGHLEEVMTKADFDAKIVGATVINTRPEVGLGDEIGVERRAAAPGAPLDVGNLAPQILVLILASKEMIFLYAKELSQGRHEFVHARRPLPADVSSLEEYGKNITVDPRSRAMAVSAAQKFFGIFSLKAPQVMQREMACGPVNPIQEERFFRTDGDILKMEFLYPKSSDPDKAILLLLVSRNSGVHLMLYYWNTTQNLHSITPRITGLRRLPVEWGAPPILVPLIQSTSFLFVTPTKVHIFSDVVEKNIPAKGYSLPPSDDSIFEWSDLIWTQWTRPMRHGVRNKEFDDIYLCREDGKILYLEIKDGSVKRNSVIGVLDCNLDTGFAILDGGFEAGDLFVATGSMSSGGLFIAEPRKPLRCIQRIPNWAPTLDSIIVKGPVQRNPPVSQTEFRTAGPSYDRIFTCSGAGSRPGAIAELRYGLEARIGLVVDQEDSSIIIDLWAIPNEFTGGTFCLISNPMSSSLISIPIEATEDLYALDEESSGLNLSSPTLAVSRTANQMVIQVTDVSINLTVLEDEALRVSIEMEKPSNRIIAATINGRLSLLATVIRSDDGLQVIVRTPEINSSGLQCNMFAQPLVTTYEPVCLLIEEINSHFYLFIGTSDGRLVVVEIDYAKGLVPVTEQKIFGMGDQDSTVCEYLQMISTVKRGVQKFTLFCGLRGGILVPFDIERDANNAFAGATQKTPYKLGDTFVRIRGYESDGSMAIVTCGHGLWRLSFKEDDDCTEHRLDKILITDQNNPSRIQCAIDAFCCIDPQPNSPPGGLGGSLLCFAENQLFACTLEKLPKPIPREIHVPGSSRRIIYSKYLQRLVVAYNSTSYERDGEYTRCYSRPRLCFVDPDSQSSEPSFLELNDDNNRSPDGTKDAKMPTGASGEKITALFDWNFSSGEHAYHMIVVGTSQPRSTYAGRLIYISARTNPQKPGQIVPIIKNMLNYDQPVRAIASYESTSLIIGVGDGILVQSLNPATKRWRRSGTYKLESTPLSITVKEPYIYVLTARHSVCILKLVDGHFELYGQDGADREGLDHVNLQSDSKIILTSNRGGSIVGFSELGLVPDEKLLKPLFVAHVPHSLIRLGPSHRPYEPGSPETIYGTALGGTIYRFTTLKEHEWRLLRFIQNICLANAVICPYRTRRRIVIEDLAPAMLKPESMHVDGDILSRIVDHGMRFLEDVMRKNTTASFYTNRSATDSSGRMERFIEFATPVVGDVENPFAAVVSWMEDLLRLEL</sequence>
<dbReference type="Proteomes" id="UP000054567">
    <property type="component" value="Unassembled WGS sequence"/>
</dbReference>
<protein>
    <submittedName>
        <fullName evidence="5">Uncharacterized protein</fullName>
    </submittedName>
</protein>
<keyword evidence="1" id="KW-0507">mRNA processing</keyword>
<dbReference type="InterPro" id="IPR015943">
    <property type="entry name" value="WD40/YVTN_repeat-like_dom_sf"/>
</dbReference>
<dbReference type="EMBL" id="DS268112">
    <property type="protein sequence ID" value="KMM70524.1"/>
    <property type="molecule type" value="Genomic_DNA"/>
</dbReference>
<dbReference type="Pfam" id="PF10433">
    <property type="entry name" value="Beta-prop_RSE1_1st"/>
    <property type="match status" value="1"/>
</dbReference>
<evidence type="ECO:0000259" key="3">
    <source>
        <dbReference type="Pfam" id="PF10433"/>
    </source>
</evidence>
<evidence type="ECO:0000256" key="2">
    <source>
        <dbReference type="SAM" id="MobiDB-lite"/>
    </source>
</evidence>
<evidence type="ECO:0000256" key="1">
    <source>
        <dbReference type="ARBA" id="ARBA00022664"/>
    </source>
</evidence>
<reference evidence="6" key="2">
    <citation type="journal article" date="2009" name="Genome Res.">
        <title>Comparative genomic analyses of the human fungal pathogens Coccidioides and their relatives.</title>
        <authorList>
            <person name="Sharpton T.J."/>
            <person name="Stajich J.E."/>
            <person name="Rounsley S.D."/>
            <person name="Gardner M.J."/>
            <person name="Wortman J.R."/>
            <person name="Jordar V.S."/>
            <person name="Maiti R."/>
            <person name="Kodira C.D."/>
            <person name="Neafsey D.E."/>
            <person name="Zeng Q."/>
            <person name="Hung C.-Y."/>
            <person name="McMahan C."/>
            <person name="Muszewska A."/>
            <person name="Grynberg M."/>
            <person name="Mandel M.A."/>
            <person name="Kellner E.M."/>
            <person name="Barker B.M."/>
            <person name="Galgiani J.N."/>
            <person name="Orbach M.J."/>
            <person name="Kirkland T.N."/>
            <person name="Cole G.T."/>
            <person name="Henn M.R."/>
            <person name="Birren B.W."/>
            <person name="Taylor J.W."/>
        </authorList>
    </citation>
    <scope>NUCLEOTIDE SEQUENCE [LARGE SCALE GENOMIC DNA]</scope>
    <source>
        <strain evidence="6">RMSCC 3488</strain>
    </source>
</reference>
<reference evidence="6" key="3">
    <citation type="journal article" date="2010" name="Genome Res.">
        <title>Population genomic sequencing of Coccidioides fungi reveals recent hybridization and transposon control.</title>
        <authorList>
            <person name="Neafsey D.E."/>
            <person name="Barker B.M."/>
            <person name="Sharpton T.J."/>
            <person name="Stajich J.E."/>
            <person name="Park D.J."/>
            <person name="Whiston E."/>
            <person name="Hung C.-Y."/>
            <person name="McMahan C."/>
            <person name="White J."/>
            <person name="Sykes S."/>
            <person name="Heiman D."/>
            <person name="Young S."/>
            <person name="Zeng Q."/>
            <person name="Abouelleil A."/>
            <person name="Aftuck L."/>
            <person name="Bessette D."/>
            <person name="Brown A."/>
            <person name="FitzGerald M."/>
            <person name="Lui A."/>
            <person name="Macdonald J.P."/>
            <person name="Priest M."/>
            <person name="Orbach M.J."/>
            <person name="Galgiani J.N."/>
            <person name="Kirkland T.N."/>
            <person name="Cole G.T."/>
            <person name="Birren B.W."/>
            <person name="Henn M.R."/>
            <person name="Taylor J.W."/>
            <person name="Rounsley S.D."/>
        </authorList>
    </citation>
    <scope>NUCLEOTIDE SEQUENCE [LARGE SCALE GENOMIC DNA]</scope>
    <source>
        <strain evidence="6">RMSCC 3488</strain>
    </source>
</reference>
<gene>
    <name evidence="5" type="ORF">CPAG_06835</name>
</gene>
<proteinExistence type="predicted"/>
<evidence type="ECO:0000313" key="5">
    <source>
        <dbReference type="EMBL" id="KMM70524.1"/>
    </source>
</evidence>
<dbReference type="InterPro" id="IPR058543">
    <property type="entry name" value="Beta-prop_RSE1/DDB1/CPSF1_2nd"/>
</dbReference>
<dbReference type="OrthoDB" id="20774at2759"/>
<dbReference type="GO" id="GO:0006397">
    <property type="term" value="P:mRNA processing"/>
    <property type="evidence" value="ECO:0007669"/>
    <property type="project" value="UniProtKB-KW"/>
</dbReference>
<dbReference type="Pfam" id="PF23726">
    <property type="entry name" value="Beta-prop_RSE1_2nd"/>
    <property type="match status" value="1"/>
</dbReference>
<dbReference type="InterPro" id="IPR018846">
    <property type="entry name" value="Beta-prop_RSE1/DDB1/CPSF1_1st"/>
</dbReference>
<evidence type="ECO:0000259" key="4">
    <source>
        <dbReference type="Pfam" id="PF23726"/>
    </source>
</evidence>
<dbReference type="Gene3D" id="2.130.10.10">
    <property type="entry name" value="YVTN repeat-like/Quinoprotein amine dehydrogenase"/>
    <property type="match status" value="2"/>
</dbReference>
<dbReference type="InterPro" id="IPR050358">
    <property type="entry name" value="RSE1/DDB1/CFT1"/>
</dbReference>
<feature type="compositionally biased region" description="Basic and acidic residues" evidence="2">
    <location>
        <begin position="941"/>
        <end position="953"/>
    </location>
</feature>
<reference evidence="5 6" key="1">
    <citation type="submission" date="2007-06" db="EMBL/GenBank/DDBJ databases">
        <title>The Genome Sequence of Coccidioides posadasii RMSCC_3488.</title>
        <authorList>
            <consortium name="Coccidioides Genome Resources Consortium"/>
            <consortium name="The Broad Institute Genome Sequencing Platform"/>
            <person name="Henn M.R."/>
            <person name="Sykes S."/>
            <person name="Young S."/>
            <person name="Jaffe D."/>
            <person name="Berlin A."/>
            <person name="Alvarez P."/>
            <person name="Butler J."/>
            <person name="Gnerre S."/>
            <person name="Grabherr M."/>
            <person name="Mauceli E."/>
            <person name="Brockman W."/>
            <person name="Kodira C."/>
            <person name="Alvarado L."/>
            <person name="Zeng Q."/>
            <person name="Crawford M."/>
            <person name="Antoine C."/>
            <person name="Devon K."/>
            <person name="Galgiani J."/>
            <person name="Orsborn K."/>
            <person name="Lewis M.L."/>
            <person name="Nusbaum C."/>
            <person name="Galagan J."/>
            <person name="Birren B."/>
        </authorList>
    </citation>
    <scope>NUCLEOTIDE SEQUENCE [LARGE SCALE GENOMIC DNA]</scope>
    <source>
        <strain evidence="5 6">RMSCC 3488</strain>
    </source>
</reference>
<accession>A0A0J6FNL1</accession>
<dbReference type="PANTHER" id="PTHR10644">
    <property type="entry name" value="DNA REPAIR/RNA PROCESSING CPSF FAMILY"/>
    <property type="match status" value="1"/>
</dbReference>
<feature type="region of interest" description="Disordered" evidence="2">
    <location>
        <begin position="932"/>
        <end position="957"/>
    </location>
</feature>
<feature type="domain" description="RSE1/DDB1/CPSF1 first beta-propeller" evidence="3">
    <location>
        <begin position="56"/>
        <end position="453"/>
    </location>
</feature>